<dbReference type="InterPro" id="IPR024079">
    <property type="entry name" value="MetalloPept_cat_dom_sf"/>
</dbReference>
<dbReference type="Proteomes" id="UP001596422">
    <property type="component" value="Unassembled WGS sequence"/>
</dbReference>
<sequence length="321" mass="35379">MRTQRRAPVAAPATPQSAQQARAPAAIARSGRVSLAIPGDVRRSYFGRGRRRYRLPRFNNLKDITESKTLGLDQAELKELVKTALIRLKKDNRLKSKDSLDTIIDAIFPAPGTIDQAAFETAVDAADRTVIYMSVLDTNARIKDKDRPKLRSAMKWAIKIIRKAEASKTMLTRIFGSKQTDAASKYKKAGDRLQAFVDNTAALDKSVNTDYNRDDAALYLGGWADFDDQVIHLEPGVAMVTDSKESVATLVHEAAHLADGAIEDHGYYPRAPARMPLPAWRKRASCKTPPITRSLCVAGSTPAPTTRIPSSRRARRSAARP</sequence>
<feature type="region of interest" description="Disordered" evidence="1">
    <location>
        <begin position="1"/>
        <end position="24"/>
    </location>
</feature>
<evidence type="ECO:0000256" key="1">
    <source>
        <dbReference type="SAM" id="MobiDB-lite"/>
    </source>
</evidence>
<protein>
    <recommendedName>
        <fullName evidence="4">Lysine-specific metallo-endopeptidase domain-containing protein</fullName>
    </recommendedName>
</protein>
<reference evidence="3" key="1">
    <citation type="journal article" date="2019" name="Int. J. Syst. Evol. Microbiol.">
        <title>The Global Catalogue of Microorganisms (GCM) 10K type strain sequencing project: providing services to taxonomists for standard genome sequencing and annotation.</title>
        <authorList>
            <consortium name="The Broad Institute Genomics Platform"/>
            <consortium name="The Broad Institute Genome Sequencing Center for Infectious Disease"/>
            <person name="Wu L."/>
            <person name="Ma J."/>
        </authorList>
    </citation>
    <scope>NUCLEOTIDE SEQUENCE [LARGE SCALE GENOMIC DNA]</scope>
    <source>
        <strain evidence="3">NBRC 111756</strain>
    </source>
</reference>
<feature type="compositionally biased region" description="Basic residues" evidence="1">
    <location>
        <begin position="310"/>
        <end position="321"/>
    </location>
</feature>
<proteinExistence type="predicted"/>
<keyword evidence="3" id="KW-1185">Reference proteome</keyword>
<dbReference type="Gene3D" id="3.40.390.10">
    <property type="entry name" value="Collagenase (Catalytic Domain)"/>
    <property type="match status" value="1"/>
</dbReference>
<feature type="region of interest" description="Disordered" evidence="1">
    <location>
        <begin position="297"/>
        <end position="321"/>
    </location>
</feature>
<evidence type="ECO:0008006" key="4">
    <source>
        <dbReference type="Google" id="ProtNLM"/>
    </source>
</evidence>
<name>A0ABW2A188_9GAMM</name>
<evidence type="ECO:0000313" key="2">
    <source>
        <dbReference type="EMBL" id="MFC6671247.1"/>
    </source>
</evidence>
<dbReference type="EMBL" id="JBHSWE010000001">
    <property type="protein sequence ID" value="MFC6671247.1"/>
    <property type="molecule type" value="Genomic_DNA"/>
</dbReference>
<evidence type="ECO:0000313" key="3">
    <source>
        <dbReference type="Proteomes" id="UP001596422"/>
    </source>
</evidence>
<dbReference type="RefSeq" id="WP_379909758.1">
    <property type="nucleotide sequence ID" value="NZ_JBHSWE010000001.1"/>
</dbReference>
<feature type="compositionally biased region" description="Low complexity" evidence="1">
    <location>
        <begin position="7"/>
        <end position="24"/>
    </location>
</feature>
<gene>
    <name evidence="2" type="ORF">ACFQDL_15055</name>
</gene>
<organism evidence="2 3">
    <name type="scientific">Marinobacterium aestuariivivens</name>
    <dbReference type="NCBI Taxonomy" id="1698799"/>
    <lineage>
        <taxon>Bacteria</taxon>
        <taxon>Pseudomonadati</taxon>
        <taxon>Pseudomonadota</taxon>
        <taxon>Gammaproteobacteria</taxon>
        <taxon>Oceanospirillales</taxon>
        <taxon>Oceanospirillaceae</taxon>
        <taxon>Marinobacterium</taxon>
    </lineage>
</organism>
<comment type="caution">
    <text evidence="2">The sequence shown here is derived from an EMBL/GenBank/DDBJ whole genome shotgun (WGS) entry which is preliminary data.</text>
</comment>
<accession>A0ABW2A188</accession>